<dbReference type="InterPro" id="IPR052746">
    <property type="entry name" value="MlaB_ABC_Transporter"/>
</dbReference>
<dbReference type="Pfam" id="PF13466">
    <property type="entry name" value="STAS_2"/>
    <property type="match status" value="1"/>
</dbReference>
<evidence type="ECO:0000313" key="5">
    <source>
        <dbReference type="Proteomes" id="UP000180280"/>
    </source>
</evidence>
<proteinExistence type="predicted"/>
<organism evidence="2 4">
    <name type="scientific">Chromobacterium sphagni</name>
    <dbReference type="NCBI Taxonomy" id="1903179"/>
    <lineage>
        <taxon>Bacteria</taxon>
        <taxon>Pseudomonadati</taxon>
        <taxon>Pseudomonadota</taxon>
        <taxon>Betaproteobacteria</taxon>
        <taxon>Neisseriales</taxon>
        <taxon>Chromobacteriaceae</taxon>
        <taxon>Chromobacterium</taxon>
    </lineage>
</organism>
<dbReference type="OrthoDB" id="8591666at2"/>
<dbReference type="InterPro" id="IPR002645">
    <property type="entry name" value="STAS_dom"/>
</dbReference>
<dbReference type="Gene3D" id="3.30.750.24">
    <property type="entry name" value="STAS domain"/>
    <property type="match status" value="1"/>
</dbReference>
<reference evidence="4 5" key="1">
    <citation type="submission" date="2016-09" db="EMBL/GenBank/DDBJ databases">
        <title>Chromobacterium muskegensis sp. nov., an insecticidal bacterium isolated from Sphagnum bogs.</title>
        <authorList>
            <person name="Sparks M.E."/>
            <person name="Blackburn M.B."/>
            <person name="Gundersen-Rindal D.E."/>
            <person name="Mitchell A."/>
            <person name="Farrar R."/>
            <person name="Kuhar D."/>
        </authorList>
    </citation>
    <scope>NUCLEOTIDE SEQUENCE [LARGE SCALE GENOMIC DNA]</scope>
    <source>
        <strain evidence="3 5">14B-1</strain>
        <strain evidence="2 4">37-2</strain>
    </source>
</reference>
<sequence>MPLSIRAGNEQTIYQAAELLAQLRQALRGEEAILLDLSAVEEIDCAGAQVLVWLLREGSRLGLPVSLHAPSKAVRDFVRLMGLQRDLPLEAQGEDHGHGS</sequence>
<dbReference type="PANTHER" id="PTHR35849:SF2">
    <property type="entry name" value="BLR2341 PROTEIN"/>
    <property type="match status" value="1"/>
</dbReference>
<dbReference type="InterPro" id="IPR058548">
    <property type="entry name" value="MlaB-like_STAS"/>
</dbReference>
<name>A0A1S1X3C2_9NEIS</name>
<evidence type="ECO:0000259" key="1">
    <source>
        <dbReference type="PROSITE" id="PS50801"/>
    </source>
</evidence>
<dbReference type="PROSITE" id="PS50801">
    <property type="entry name" value="STAS"/>
    <property type="match status" value="1"/>
</dbReference>
<dbReference type="EMBL" id="MKCT01000017">
    <property type="protein sequence ID" value="OHX20187.1"/>
    <property type="molecule type" value="Genomic_DNA"/>
</dbReference>
<feature type="domain" description="STAS" evidence="1">
    <location>
        <begin position="1"/>
        <end position="100"/>
    </location>
</feature>
<evidence type="ECO:0000313" key="4">
    <source>
        <dbReference type="Proteomes" id="UP000180088"/>
    </source>
</evidence>
<evidence type="ECO:0000313" key="2">
    <source>
        <dbReference type="EMBL" id="OHX13979.1"/>
    </source>
</evidence>
<evidence type="ECO:0000313" key="3">
    <source>
        <dbReference type="EMBL" id="OHX20187.1"/>
    </source>
</evidence>
<dbReference type="Proteomes" id="UP000180088">
    <property type="component" value="Unassembled WGS sequence"/>
</dbReference>
<dbReference type="InterPro" id="IPR036513">
    <property type="entry name" value="STAS_dom_sf"/>
</dbReference>
<dbReference type="Proteomes" id="UP000180280">
    <property type="component" value="Unassembled WGS sequence"/>
</dbReference>
<dbReference type="EMBL" id="MKCS01000001">
    <property type="protein sequence ID" value="OHX13979.1"/>
    <property type="molecule type" value="Genomic_DNA"/>
</dbReference>
<keyword evidence="5" id="KW-1185">Reference proteome</keyword>
<dbReference type="AlphaFoldDB" id="A0A1S1X3C2"/>
<dbReference type="RefSeq" id="WP_071112612.1">
    <property type="nucleotide sequence ID" value="NZ_MKCS01000001.1"/>
</dbReference>
<accession>A0A1S1X3C2</accession>
<gene>
    <name evidence="3" type="ORF">BI344_06690</name>
    <name evidence="2" type="ORF">BI347_11000</name>
</gene>
<dbReference type="PANTHER" id="PTHR35849">
    <property type="entry name" value="BLR2341 PROTEIN"/>
    <property type="match status" value="1"/>
</dbReference>
<dbReference type="SUPFAM" id="SSF52091">
    <property type="entry name" value="SpoIIaa-like"/>
    <property type="match status" value="1"/>
</dbReference>
<comment type="caution">
    <text evidence="2">The sequence shown here is derived from an EMBL/GenBank/DDBJ whole genome shotgun (WGS) entry which is preliminary data.</text>
</comment>
<protein>
    <recommendedName>
        <fullName evidence="1">STAS domain-containing protein</fullName>
    </recommendedName>
</protein>
<dbReference type="STRING" id="1903179.BI347_11000"/>
<dbReference type="CDD" id="cd07043">
    <property type="entry name" value="STAS_anti-anti-sigma_factors"/>
    <property type="match status" value="1"/>
</dbReference>